<gene>
    <name evidence="10" type="ORF">SAMN04488502_101344</name>
</gene>
<reference evidence="10 11" key="1">
    <citation type="submission" date="2016-10" db="EMBL/GenBank/DDBJ databases">
        <authorList>
            <person name="de Groot N.N."/>
        </authorList>
    </citation>
    <scope>NUCLEOTIDE SEQUENCE [LARGE SCALE GENOMIC DNA]</scope>
    <source>
        <strain evidence="10 11">DSM 1736</strain>
    </source>
</reference>
<evidence type="ECO:0000313" key="10">
    <source>
        <dbReference type="EMBL" id="SDL61124.1"/>
    </source>
</evidence>
<feature type="transmembrane region" description="Helical" evidence="8">
    <location>
        <begin position="366"/>
        <end position="389"/>
    </location>
</feature>
<feature type="transmembrane region" description="Helical" evidence="8">
    <location>
        <begin position="401"/>
        <end position="420"/>
    </location>
</feature>
<dbReference type="PANTHER" id="PTHR33908:SF3">
    <property type="entry name" value="UNDECAPRENYL PHOSPHATE-ALPHA-4-AMINO-4-DEOXY-L-ARABINOSE ARABINOSYL TRANSFERASE"/>
    <property type="match status" value="1"/>
</dbReference>
<sequence>MVNKAGSGFWLAAVIAIIIVFCNLGSVPLLDPDEPVYAETPKEMLQFNDFISPRIYGEYWYDKPPMYYWLVALAFQAFGINEFAARFPTALLSVVCVLAVYQAGRRLFNERAGILGALVLATSIEYIYLSKAAVTDITLTLFLTVSLLSFIRRNYTLFYICAGLATVTKGPIGLLFPGGIVFFYLLLTRNFSLLRQMNLPRGIILFAIFGLPWYVIMIAWHGQAFVDTFFGFHNLTRFTSPEHPQLAVWYYFLPVLVIGFFPWTPLMIQAVWSALRKGREKHKTLLFLTVWVSFIFLFFSVSSTKLVSYILPLYPPLALITGWYIDQLWDNYRNRRRYYSWAALTAAVTGVLLAGTVFGIRAMPELTAGLLAVAVLFGLMLVSVIYCLYKRQPGLAVGIKTGAMVVFTIILLNMILPAAAPGFTSIHIARDFKAHYDGTSPVYIAKFLRPGFSFYTDTYGAAITAGNITATVNQTGRAYFVLSRAEYKLLSAGERQKLATLAVSANKLLLLRQ</sequence>
<dbReference type="OrthoDB" id="9775035at2"/>
<evidence type="ECO:0000256" key="8">
    <source>
        <dbReference type="SAM" id="Phobius"/>
    </source>
</evidence>
<keyword evidence="2" id="KW-1003">Cell membrane</keyword>
<evidence type="ECO:0000256" key="6">
    <source>
        <dbReference type="ARBA" id="ARBA00022989"/>
    </source>
</evidence>
<keyword evidence="4 10" id="KW-0808">Transferase</keyword>
<evidence type="ECO:0000256" key="2">
    <source>
        <dbReference type="ARBA" id="ARBA00022475"/>
    </source>
</evidence>
<organism evidence="10 11">
    <name type="scientific">Dendrosporobacter quercicolus</name>
    <dbReference type="NCBI Taxonomy" id="146817"/>
    <lineage>
        <taxon>Bacteria</taxon>
        <taxon>Bacillati</taxon>
        <taxon>Bacillota</taxon>
        <taxon>Negativicutes</taxon>
        <taxon>Selenomonadales</taxon>
        <taxon>Sporomusaceae</taxon>
        <taxon>Dendrosporobacter</taxon>
    </lineage>
</organism>
<feature type="transmembrane region" description="Helical" evidence="8">
    <location>
        <begin position="112"/>
        <end position="129"/>
    </location>
</feature>
<evidence type="ECO:0000259" key="9">
    <source>
        <dbReference type="Pfam" id="PF13231"/>
    </source>
</evidence>
<accession>A0A1G9LGV9</accession>
<evidence type="ECO:0000256" key="5">
    <source>
        <dbReference type="ARBA" id="ARBA00022692"/>
    </source>
</evidence>
<dbReference type="EMBL" id="FNHB01000001">
    <property type="protein sequence ID" value="SDL61124.1"/>
    <property type="molecule type" value="Genomic_DNA"/>
</dbReference>
<feature type="domain" description="Glycosyltransferase RgtA/B/C/D-like" evidence="9">
    <location>
        <begin position="62"/>
        <end position="212"/>
    </location>
</feature>
<feature type="transmembrane region" description="Helical" evidence="8">
    <location>
        <begin position="248"/>
        <end position="272"/>
    </location>
</feature>
<feature type="transmembrane region" description="Helical" evidence="8">
    <location>
        <begin position="338"/>
        <end position="360"/>
    </location>
</feature>
<keyword evidence="7 8" id="KW-0472">Membrane</keyword>
<keyword evidence="5 8" id="KW-0812">Transmembrane</keyword>
<dbReference type="AlphaFoldDB" id="A0A1G9LGV9"/>
<feature type="transmembrane region" description="Helical" evidence="8">
    <location>
        <begin position="199"/>
        <end position="220"/>
    </location>
</feature>
<dbReference type="GO" id="GO:0009103">
    <property type="term" value="P:lipopolysaccharide biosynthetic process"/>
    <property type="evidence" value="ECO:0007669"/>
    <property type="project" value="UniProtKB-ARBA"/>
</dbReference>
<comment type="subcellular location">
    <subcellularLocation>
        <location evidence="1">Cell membrane</location>
        <topology evidence="1">Multi-pass membrane protein</topology>
    </subcellularLocation>
</comment>
<keyword evidence="3" id="KW-0328">Glycosyltransferase</keyword>
<evidence type="ECO:0000256" key="4">
    <source>
        <dbReference type="ARBA" id="ARBA00022679"/>
    </source>
</evidence>
<dbReference type="GO" id="GO:0016763">
    <property type="term" value="F:pentosyltransferase activity"/>
    <property type="evidence" value="ECO:0007669"/>
    <property type="project" value="TreeGrafter"/>
</dbReference>
<feature type="transmembrane region" description="Helical" evidence="8">
    <location>
        <begin position="284"/>
        <end position="301"/>
    </location>
</feature>
<proteinExistence type="predicted"/>
<dbReference type="Proteomes" id="UP000214880">
    <property type="component" value="Unassembled WGS sequence"/>
</dbReference>
<feature type="transmembrane region" description="Helical" evidence="8">
    <location>
        <begin position="9"/>
        <end position="30"/>
    </location>
</feature>
<dbReference type="RefSeq" id="WP_092067661.1">
    <property type="nucleotide sequence ID" value="NZ_FNHB01000001.1"/>
</dbReference>
<dbReference type="InterPro" id="IPR038731">
    <property type="entry name" value="RgtA/B/C-like"/>
</dbReference>
<evidence type="ECO:0000256" key="1">
    <source>
        <dbReference type="ARBA" id="ARBA00004651"/>
    </source>
</evidence>
<feature type="transmembrane region" description="Helical" evidence="8">
    <location>
        <begin position="157"/>
        <end position="187"/>
    </location>
</feature>
<feature type="transmembrane region" description="Helical" evidence="8">
    <location>
        <begin position="307"/>
        <end position="326"/>
    </location>
</feature>
<dbReference type="Pfam" id="PF13231">
    <property type="entry name" value="PMT_2"/>
    <property type="match status" value="1"/>
</dbReference>
<dbReference type="GO" id="GO:0005886">
    <property type="term" value="C:plasma membrane"/>
    <property type="evidence" value="ECO:0007669"/>
    <property type="project" value="UniProtKB-SubCell"/>
</dbReference>
<dbReference type="InterPro" id="IPR050297">
    <property type="entry name" value="LipidA_mod_glycosyltrf_83"/>
</dbReference>
<keyword evidence="11" id="KW-1185">Reference proteome</keyword>
<feature type="transmembrane region" description="Helical" evidence="8">
    <location>
        <begin position="67"/>
        <end position="100"/>
    </location>
</feature>
<keyword evidence="6 8" id="KW-1133">Transmembrane helix</keyword>
<evidence type="ECO:0000256" key="7">
    <source>
        <dbReference type="ARBA" id="ARBA00023136"/>
    </source>
</evidence>
<protein>
    <submittedName>
        <fullName evidence="10">4-amino-4-deoxy-L-arabinose transferase</fullName>
    </submittedName>
</protein>
<dbReference type="STRING" id="146817.SAMN04488502_101344"/>
<evidence type="ECO:0000313" key="11">
    <source>
        <dbReference type="Proteomes" id="UP000214880"/>
    </source>
</evidence>
<evidence type="ECO:0000256" key="3">
    <source>
        <dbReference type="ARBA" id="ARBA00022676"/>
    </source>
</evidence>
<name>A0A1G9LGV9_9FIRM</name>
<dbReference type="PANTHER" id="PTHR33908">
    <property type="entry name" value="MANNOSYLTRANSFERASE YKCB-RELATED"/>
    <property type="match status" value="1"/>
</dbReference>
<dbReference type="GO" id="GO:0010041">
    <property type="term" value="P:response to iron(III) ion"/>
    <property type="evidence" value="ECO:0007669"/>
    <property type="project" value="TreeGrafter"/>
</dbReference>